<sequence length="265" mass="26767">MARNATKMSSAALAIGAAAILSLAAPAMAQQGPGAGAARQGMLFDRMDADGDGAISLDEFTARARARFAGLDTDGDGMLSPEEVQKLGPAGRAGRAQGRDKGGWRQVGQGCGMQARHGMQRGGGMGQGMGQGMMGPMGPGMGGACGGGPGGMGPRGAMQGQGPMGGGYGMFGGLDGSGPMGYGGFGDPSLSPEDRAARAERLIEMLDGDGDGQLSAEELATRPGPEMMFNRIDADGDGSLSQDEFEAAIRTFRGMMRQQGPAAQR</sequence>
<dbReference type="GO" id="GO:0005509">
    <property type="term" value="F:calcium ion binding"/>
    <property type="evidence" value="ECO:0007669"/>
    <property type="project" value="InterPro"/>
</dbReference>
<proteinExistence type="predicted"/>
<feature type="domain" description="EF-hand" evidence="5">
    <location>
        <begin position="43"/>
        <end position="70"/>
    </location>
</feature>
<feature type="chain" id="PRO_5002300925" description="EF-hand domain-containing protein" evidence="4">
    <location>
        <begin position="30"/>
        <end position="265"/>
    </location>
</feature>
<dbReference type="Pfam" id="PF13202">
    <property type="entry name" value="EF-hand_5"/>
    <property type="match status" value="4"/>
</dbReference>
<evidence type="ECO:0000259" key="5">
    <source>
        <dbReference type="PROSITE" id="PS50222"/>
    </source>
</evidence>
<dbReference type="InterPro" id="IPR018247">
    <property type="entry name" value="EF_Hand_1_Ca_BS"/>
</dbReference>
<accession>A0A0D6B431</accession>
<reference evidence="6 7" key="1">
    <citation type="submission" date="2015-02" db="EMBL/GenBank/DDBJ databases">
        <title>Genome sequene of Rhodovulum sulfidophilum DSM 2351.</title>
        <authorList>
            <person name="Nagao N."/>
        </authorList>
    </citation>
    <scope>NUCLEOTIDE SEQUENCE [LARGE SCALE GENOMIC DNA]</scope>
    <source>
        <strain evidence="6 7">DSM 2351</strain>
    </source>
</reference>
<dbReference type="PANTHER" id="PTHR10827:SF98">
    <property type="entry name" value="45 KDA CALCIUM-BINDING PROTEIN"/>
    <property type="match status" value="1"/>
</dbReference>
<feature type="domain" description="EF-hand" evidence="5">
    <location>
        <begin position="228"/>
        <end position="255"/>
    </location>
</feature>
<feature type="signal peptide" evidence="4">
    <location>
        <begin position="1"/>
        <end position="29"/>
    </location>
</feature>
<evidence type="ECO:0000256" key="2">
    <source>
        <dbReference type="ARBA" id="ARBA00022737"/>
    </source>
</evidence>
<organism evidence="6 7">
    <name type="scientific">Rhodovulum sulfidophilum</name>
    <name type="common">Rhodobacter sulfidophilus</name>
    <dbReference type="NCBI Taxonomy" id="35806"/>
    <lineage>
        <taxon>Bacteria</taxon>
        <taxon>Pseudomonadati</taxon>
        <taxon>Pseudomonadota</taxon>
        <taxon>Alphaproteobacteria</taxon>
        <taxon>Rhodobacterales</taxon>
        <taxon>Paracoccaceae</taxon>
        <taxon>Rhodovulum</taxon>
    </lineage>
</organism>
<gene>
    <name evidence="6" type="ORF">NHU_02648</name>
</gene>
<dbReference type="CDD" id="cd00051">
    <property type="entry name" value="EFh"/>
    <property type="match status" value="1"/>
</dbReference>
<dbReference type="PROSITE" id="PS00018">
    <property type="entry name" value="EF_HAND_1"/>
    <property type="match status" value="3"/>
</dbReference>
<evidence type="ECO:0000256" key="3">
    <source>
        <dbReference type="SAM" id="MobiDB-lite"/>
    </source>
</evidence>
<dbReference type="SMART" id="SM00054">
    <property type="entry name" value="EFh"/>
    <property type="match status" value="4"/>
</dbReference>
<name>A0A0D6B431_RHOSU</name>
<dbReference type="SUPFAM" id="SSF47473">
    <property type="entry name" value="EF-hand"/>
    <property type="match status" value="1"/>
</dbReference>
<keyword evidence="1" id="KW-0479">Metal-binding</keyword>
<evidence type="ECO:0000313" key="7">
    <source>
        <dbReference type="Proteomes" id="UP000064912"/>
    </source>
</evidence>
<keyword evidence="4" id="KW-0732">Signal</keyword>
<dbReference type="KEGG" id="rsu:NHU_02648"/>
<feature type="region of interest" description="Disordered" evidence="3">
    <location>
        <begin position="74"/>
        <end position="106"/>
    </location>
</feature>
<dbReference type="AlphaFoldDB" id="A0A0D6B431"/>
<dbReference type="Gene3D" id="1.10.238.10">
    <property type="entry name" value="EF-hand"/>
    <property type="match status" value="3"/>
</dbReference>
<dbReference type="InterPro" id="IPR011992">
    <property type="entry name" value="EF-hand-dom_pair"/>
</dbReference>
<dbReference type="PROSITE" id="PS50222">
    <property type="entry name" value="EF_HAND_2"/>
    <property type="match status" value="2"/>
</dbReference>
<protein>
    <recommendedName>
        <fullName evidence="5">EF-hand domain-containing protein</fullName>
    </recommendedName>
</protein>
<dbReference type="EMBL" id="AP014800">
    <property type="protein sequence ID" value="BAQ69796.1"/>
    <property type="molecule type" value="Genomic_DNA"/>
</dbReference>
<dbReference type="InterPro" id="IPR002048">
    <property type="entry name" value="EF_hand_dom"/>
</dbReference>
<evidence type="ECO:0000256" key="4">
    <source>
        <dbReference type="SAM" id="SignalP"/>
    </source>
</evidence>
<evidence type="ECO:0000313" key="6">
    <source>
        <dbReference type="EMBL" id="BAQ69796.1"/>
    </source>
</evidence>
<keyword evidence="2" id="KW-0677">Repeat</keyword>
<dbReference type="PANTHER" id="PTHR10827">
    <property type="entry name" value="RETICULOCALBIN"/>
    <property type="match status" value="1"/>
</dbReference>
<dbReference type="Proteomes" id="UP000064912">
    <property type="component" value="Chromosome"/>
</dbReference>
<dbReference type="PATRIC" id="fig|35806.4.peg.2726"/>
<evidence type="ECO:0000256" key="1">
    <source>
        <dbReference type="ARBA" id="ARBA00022723"/>
    </source>
</evidence>
<dbReference type="eggNOG" id="COG5126">
    <property type="taxonomic scope" value="Bacteria"/>
</dbReference>